<dbReference type="CDD" id="cd08551">
    <property type="entry name" value="Fe-ADH"/>
    <property type="match status" value="1"/>
</dbReference>
<keyword evidence="2 5" id="KW-0560">Oxidoreductase</keyword>
<evidence type="ECO:0000256" key="1">
    <source>
        <dbReference type="ARBA" id="ARBA00007358"/>
    </source>
</evidence>
<organism evidence="5 6">
    <name type="scientific">Gimesia maris</name>
    <dbReference type="NCBI Taxonomy" id="122"/>
    <lineage>
        <taxon>Bacteria</taxon>
        <taxon>Pseudomonadati</taxon>
        <taxon>Planctomycetota</taxon>
        <taxon>Planctomycetia</taxon>
        <taxon>Planctomycetales</taxon>
        <taxon>Planctomycetaceae</taxon>
        <taxon>Gimesia</taxon>
    </lineage>
</organism>
<sequence length="402" mass="42693">MVVMDSKSTTKLNTELEEGASLSAFDYEPRTRIVFGSGSLNRLGALAVAENARRVLLVTDKGLAAAGHEARAVASLEDSGIEITIFDDVHANPTTVDVERGLQVARQHQIDLIVGLGGGSSMDCAKGINFLLTNGGKMEDYWGVGKASKPMLPLIAVPTTAGTGSEAQSFAVIAHPETHMKMACGDKKAACRVAILDPELTLTMPRSVTHVTGIDALSHALETFVTKPRNEISQLFSRRAWTLLANSFPQVLNSPNDLTARGNMQLGAHFAGAAIENSMLGATHALANPLSAHFGLTHGIAIGIMLPHVIRFNAELVGSQYSLLASDIGLCDPQDPAGAGLLAEHFQSLVSLAGAPTTLSECEVDLNLVDQLAEEASRQWTGNFNPRPVDQSSLRDLYECAF</sequence>
<dbReference type="InterPro" id="IPR001670">
    <property type="entry name" value="ADH_Fe/GldA"/>
</dbReference>
<dbReference type="InterPro" id="IPR056798">
    <property type="entry name" value="ADH_Fe_C"/>
</dbReference>
<dbReference type="InterPro" id="IPR039697">
    <property type="entry name" value="Alcohol_dehydrogenase_Fe"/>
</dbReference>
<dbReference type="RefSeq" id="WP_002643809.1">
    <property type="nucleotide sequence ID" value="NZ_CAXBMG010000020.1"/>
</dbReference>
<reference evidence="5 6" key="1">
    <citation type="submission" date="2019-08" db="EMBL/GenBank/DDBJ databases">
        <title>Deep-cultivation of Planctomycetes and their phenomic and genomic characterization uncovers novel biology.</title>
        <authorList>
            <person name="Wiegand S."/>
            <person name="Jogler M."/>
            <person name="Boedeker C."/>
            <person name="Pinto D."/>
            <person name="Vollmers J."/>
            <person name="Rivas-Marin E."/>
            <person name="Kohn T."/>
            <person name="Peeters S.H."/>
            <person name="Heuer A."/>
            <person name="Rast P."/>
            <person name="Oberbeckmann S."/>
            <person name="Bunk B."/>
            <person name="Jeske O."/>
            <person name="Meyerdierks A."/>
            <person name="Storesund J.E."/>
            <person name="Kallscheuer N."/>
            <person name="Luecker S."/>
            <person name="Lage O.M."/>
            <person name="Pohl T."/>
            <person name="Merkel B.J."/>
            <person name="Hornburger P."/>
            <person name="Mueller R.-W."/>
            <person name="Bruemmer F."/>
            <person name="Labrenz M."/>
            <person name="Spormann A.M."/>
            <person name="Op den Camp H."/>
            <person name="Overmann J."/>
            <person name="Amann R."/>
            <person name="Jetten M.S.M."/>
            <person name="Mascher T."/>
            <person name="Medema M.H."/>
            <person name="Devos D.P."/>
            <person name="Kaster A.-K."/>
            <person name="Ovreas L."/>
            <person name="Rohde M."/>
            <person name="Galperin M.Y."/>
            <person name="Jogler C."/>
        </authorList>
    </citation>
    <scope>NUCLEOTIDE SEQUENCE [LARGE SCALE GENOMIC DNA]</scope>
    <source>
        <strain evidence="5 6">DSM 8797</strain>
    </source>
</reference>
<dbReference type="Gene3D" id="1.20.1090.10">
    <property type="entry name" value="Dehydroquinate synthase-like - alpha domain"/>
    <property type="match status" value="1"/>
</dbReference>
<protein>
    <submittedName>
        <fullName evidence="5">Alcohol dehydrogenase 2</fullName>
        <ecNumber evidence="5">1.1.1.1</ecNumber>
    </submittedName>
</protein>
<evidence type="ECO:0000259" key="3">
    <source>
        <dbReference type="Pfam" id="PF00465"/>
    </source>
</evidence>
<feature type="domain" description="Alcohol dehydrogenase iron-type/glycerol dehydrogenase GldA" evidence="3">
    <location>
        <begin position="31"/>
        <end position="198"/>
    </location>
</feature>
<dbReference type="EMBL" id="CP042910">
    <property type="protein sequence ID" value="QEG18579.1"/>
    <property type="molecule type" value="Genomic_DNA"/>
</dbReference>
<name>A0ABX5YS23_9PLAN</name>
<keyword evidence="6" id="KW-1185">Reference proteome</keyword>
<evidence type="ECO:0000256" key="2">
    <source>
        <dbReference type="ARBA" id="ARBA00023002"/>
    </source>
</evidence>
<comment type="similarity">
    <text evidence="1">Belongs to the iron-containing alcohol dehydrogenase family.</text>
</comment>
<evidence type="ECO:0000259" key="4">
    <source>
        <dbReference type="Pfam" id="PF25137"/>
    </source>
</evidence>
<accession>A0ABX5YS23</accession>
<dbReference type="Pfam" id="PF25137">
    <property type="entry name" value="ADH_Fe_C"/>
    <property type="match status" value="1"/>
</dbReference>
<dbReference type="SUPFAM" id="SSF56796">
    <property type="entry name" value="Dehydroquinate synthase-like"/>
    <property type="match status" value="1"/>
</dbReference>
<dbReference type="Gene3D" id="3.40.50.1970">
    <property type="match status" value="1"/>
</dbReference>
<dbReference type="PANTHER" id="PTHR11496:SF102">
    <property type="entry name" value="ALCOHOL DEHYDROGENASE 4"/>
    <property type="match status" value="1"/>
</dbReference>
<dbReference type="GeneID" id="98648940"/>
<dbReference type="Pfam" id="PF00465">
    <property type="entry name" value="Fe-ADH"/>
    <property type="match status" value="1"/>
</dbReference>
<dbReference type="PANTHER" id="PTHR11496">
    <property type="entry name" value="ALCOHOL DEHYDROGENASE"/>
    <property type="match status" value="1"/>
</dbReference>
<dbReference type="GO" id="GO:0004022">
    <property type="term" value="F:alcohol dehydrogenase (NAD+) activity"/>
    <property type="evidence" value="ECO:0007669"/>
    <property type="project" value="UniProtKB-EC"/>
</dbReference>
<proteinExistence type="inferred from homology"/>
<feature type="domain" description="Fe-containing alcohol dehydrogenase-like C-terminal" evidence="4">
    <location>
        <begin position="211"/>
        <end position="401"/>
    </location>
</feature>
<dbReference type="EC" id="1.1.1.1" evidence="5"/>
<dbReference type="Proteomes" id="UP000322887">
    <property type="component" value="Chromosome"/>
</dbReference>
<evidence type="ECO:0000313" key="5">
    <source>
        <dbReference type="EMBL" id="QEG18579.1"/>
    </source>
</evidence>
<gene>
    <name evidence="5" type="primary">adhB</name>
    <name evidence="5" type="ORF">GmarT_44690</name>
</gene>
<evidence type="ECO:0000313" key="6">
    <source>
        <dbReference type="Proteomes" id="UP000322887"/>
    </source>
</evidence>